<dbReference type="AlphaFoldDB" id="U4U8R0"/>
<keyword evidence="1" id="KW-0732">Signal</keyword>
<evidence type="ECO:0000313" key="2">
    <source>
        <dbReference type="EMBL" id="ERL89422.1"/>
    </source>
</evidence>
<evidence type="ECO:0000313" key="3">
    <source>
        <dbReference type="Proteomes" id="UP000030742"/>
    </source>
</evidence>
<evidence type="ECO:0008006" key="4">
    <source>
        <dbReference type="Google" id="ProtNLM"/>
    </source>
</evidence>
<protein>
    <recommendedName>
        <fullName evidence="4">Cuticle protein</fullName>
    </recommendedName>
</protein>
<accession>U4U8R0</accession>
<dbReference type="Proteomes" id="UP000030742">
    <property type="component" value="Unassembled WGS sequence"/>
</dbReference>
<evidence type="ECO:0000256" key="1">
    <source>
        <dbReference type="SAM" id="SignalP"/>
    </source>
</evidence>
<name>U4U8R0_DENPD</name>
<reference evidence="2 3" key="1">
    <citation type="journal article" date="2013" name="Genome Biol.">
        <title>Draft genome of the mountain pine beetle, Dendroctonus ponderosae Hopkins, a major forest pest.</title>
        <authorList>
            <person name="Keeling C.I."/>
            <person name="Yuen M.M."/>
            <person name="Liao N.Y."/>
            <person name="Docking T.R."/>
            <person name="Chan S.K."/>
            <person name="Taylor G.A."/>
            <person name="Palmquist D.L."/>
            <person name="Jackman S.D."/>
            <person name="Nguyen A."/>
            <person name="Li M."/>
            <person name="Henderson H."/>
            <person name="Janes J.K."/>
            <person name="Zhao Y."/>
            <person name="Pandoh P."/>
            <person name="Moore R."/>
            <person name="Sperling F.A."/>
            <person name="Huber D.P."/>
            <person name="Birol I."/>
            <person name="Jones S.J."/>
            <person name="Bohlmann J."/>
        </authorList>
    </citation>
    <scope>NUCLEOTIDE SEQUENCE</scope>
</reference>
<feature type="chain" id="PRO_5004656400" description="Cuticle protein" evidence="1">
    <location>
        <begin position="17"/>
        <end position="84"/>
    </location>
</feature>
<feature type="signal peptide" evidence="1">
    <location>
        <begin position="1"/>
        <end position="16"/>
    </location>
</feature>
<dbReference type="EMBL" id="KB632169">
    <property type="protein sequence ID" value="ERL89422.1"/>
    <property type="molecule type" value="Genomic_DNA"/>
</dbReference>
<organism evidence="2 3">
    <name type="scientific">Dendroctonus ponderosae</name>
    <name type="common">Mountain pine beetle</name>
    <dbReference type="NCBI Taxonomy" id="77166"/>
    <lineage>
        <taxon>Eukaryota</taxon>
        <taxon>Metazoa</taxon>
        <taxon>Ecdysozoa</taxon>
        <taxon>Arthropoda</taxon>
        <taxon>Hexapoda</taxon>
        <taxon>Insecta</taxon>
        <taxon>Pterygota</taxon>
        <taxon>Neoptera</taxon>
        <taxon>Endopterygota</taxon>
        <taxon>Coleoptera</taxon>
        <taxon>Polyphaga</taxon>
        <taxon>Cucujiformia</taxon>
        <taxon>Curculionidae</taxon>
        <taxon>Scolytinae</taxon>
        <taxon>Dendroctonus</taxon>
    </lineage>
</organism>
<proteinExistence type="predicted"/>
<gene>
    <name evidence="2" type="ORF">D910_06789</name>
</gene>
<sequence length="84" mass="8665">MFKQIVFVAILAVAFALPAPEAQPEPKPAAKPGQLLYSSPLVAAAPIAYSAAYSAPLTYAAAPLAYSAHPAVSAYSSPYVASIW</sequence>